<protein>
    <submittedName>
        <fullName evidence="1">Uncharacterized protein</fullName>
    </submittedName>
</protein>
<keyword evidence="2" id="KW-1185">Reference proteome</keyword>
<dbReference type="EMBL" id="CM034391">
    <property type="protein sequence ID" value="KAJ0181309.1"/>
    <property type="molecule type" value="Genomic_DNA"/>
</dbReference>
<name>A0ACC1DBG3_9NEOP</name>
<gene>
    <name evidence="1" type="ORF">K1T71_003394</name>
</gene>
<organism evidence="1 2">
    <name type="scientific">Dendrolimus kikuchii</name>
    <dbReference type="NCBI Taxonomy" id="765133"/>
    <lineage>
        <taxon>Eukaryota</taxon>
        <taxon>Metazoa</taxon>
        <taxon>Ecdysozoa</taxon>
        <taxon>Arthropoda</taxon>
        <taxon>Hexapoda</taxon>
        <taxon>Insecta</taxon>
        <taxon>Pterygota</taxon>
        <taxon>Neoptera</taxon>
        <taxon>Endopterygota</taxon>
        <taxon>Lepidoptera</taxon>
        <taxon>Glossata</taxon>
        <taxon>Ditrysia</taxon>
        <taxon>Bombycoidea</taxon>
        <taxon>Lasiocampidae</taxon>
        <taxon>Dendrolimus</taxon>
    </lineage>
</organism>
<sequence length="81" mass="8944">MFLNCTNNVGRRLDVERARLRGNCCNHLVVINKPIIKMRAPRLWLAVLGFVCVTSVVQPAAVPTDTVVVANSNDVSMTVHQ</sequence>
<comment type="caution">
    <text evidence="1">The sequence shown here is derived from an EMBL/GenBank/DDBJ whole genome shotgun (WGS) entry which is preliminary data.</text>
</comment>
<reference evidence="1 2" key="1">
    <citation type="journal article" date="2021" name="Front. Genet.">
        <title>Chromosome-Level Genome Assembly Reveals Significant Gene Expansion in the Toll and IMD Signaling Pathways of Dendrolimus kikuchii.</title>
        <authorList>
            <person name="Zhou J."/>
            <person name="Wu P."/>
            <person name="Xiong Z."/>
            <person name="Liu N."/>
            <person name="Zhao N."/>
            <person name="Ji M."/>
            <person name="Qiu Y."/>
            <person name="Yang B."/>
        </authorList>
    </citation>
    <scope>NUCLEOTIDE SEQUENCE [LARGE SCALE GENOMIC DNA]</scope>
    <source>
        <strain evidence="1">Ann1</strain>
    </source>
</reference>
<evidence type="ECO:0000313" key="1">
    <source>
        <dbReference type="EMBL" id="KAJ0181309.1"/>
    </source>
</evidence>
<dbReference type="Proteomes" id="UP000824533">
    <property type="component" value="Linkage Group LG05"/>
</dbReference>
<proteinExistence type="predicted"/>
<accession>A0ACC1DBG3</accession>
<evidence type="ECO:0000313" key="2">
    <source>
        <dbReference type="Proteomes" id="UP000824533"/>
    </source>
</evidence>